<sequence>MNEIETTMNEIETTMNELENTMNSIEILMNDLAPGPMVCEPLMNRIDTNALDFPPNVDELETMVSEMKIKENDKNDKLLEKIRSQTSLLGMCIMARSYLNPQSLKNIEMIIKEHLEIGPAQNETSGDGMKNDNNYEIKVSIHAKKSKLNFVQIRPDHMVDFYIFVAYNMYDKGNNSLGKAHIMKIPSSELYKIVVDYGGYAHGTTDILGAITKDNMKGRGCEYALRCNPNSKENTKSDELWKKLLTYEVDYKKENF</sequence>
<accession>A0A6C0IQR4</accession>
<organism evidence="2">
    <name type="scientific">viral metagenome</name>
    <dbReference type="NCBI Taxonomy" id="1070528"/>
    <lineage>
        <taxon>unclassified sequences</taxon>
        <taxon>metagenomes</taxon>
        <taxon>organismal metagenomes</taxon>
    </lineage>
</organism>
<feature type="coiled-coil region" evidence="1">
    <location>
        <begin position="1"/>
        <end position="31"/>
    </location>
</feature>
<evidence type="ECO:0000313" key="2">
    <source>
        <dbReference type="EMBL" id="QHT94237.1"/>
    </source>
</evidence>
<dbReference type="AlphaFoldDB" id="A0A6C0IQR4"/>
<dbReference type="EMBL" id="MN740217">
    <property type="protein sequence ID" value="QHT94237.1"/>
    <property type="molecule type" value="Genomic_DNA"/>
</dbReference>
<proteinExistence type="predicted"/>
<keyword evidence="1" id="KW-0175">Coiled coil</keyword>
<name>A0A6C0IQR4_9ZZZZ</name>
<evidence type="ECO:0000256" key="1">
    <source>
        <dbReference type="SAM" id="Coils"/>
    </source>
</evidence>
<protein>
    <submittedName>
        <fullName evidence="2">Uncharacterized protein</fullName>
    </submittedName>
</protein>
<reference evidence="2" key="1">
    <citation type="journal article" date="2020" name="Nature">
        <title>Giant virus diversity and host interactions through global metagenomics.</title>
        <authorList>
            <person name="Schulz F."/>
            <person name="Roux S."/>
            <person name="Paez-Espino D."/>
            <person name="Jungbluth S."/>
            <person name="Walsh D.A."/>
            <person name="Denef V.J."/>
            <person name="McMahon K.D."/>
            <person name="Konstantinidis K.T."/>
            <person name="Eloe-Fadrosh E.A."/>
            <person name="Kyrpides N.C."/>
            <person name="Woyke T."/>
        </authorList>
    </citation>
    <scope>NUCLEOTIDE SEQUENCE</scope>
    <source>
        <strain evidence="2">GVMAG-M-3300024258-28</strain>
    </source>
</reference>